<feature type="region of interest" description="Disordered" evidence="1">
    <location>
        <begin position="33"/>
        <end position="74"/>
    </location>
</feature>
<accession>A0A699KLF7</accession>
<evidence type="ECO:0000256" key="1">
    <source>
        <dbReference type="SAM" id="MobiDB-lite"/>
    </source>
</evidence>
<proteinExistence type="predicted"/>
<comment type="caution">
    <text evidence="2">The sequence shown here is derived from an EMBL/GenBank/DDBJ whole genome shotgun (WGS) entry which is preliminary data.</text>
</comment>
<dbReference type="EMBL" id="BKCJ010532782">
    <property type="protein sequence ID" value="GFB00992.1"/>
    <property type="molecule type" value="Genomic_DNA"/>
</dbReference>
<evidence type="ECO:0000313" key="2">
    <source>
        <dbReference type="EMBL" id="GFB00992.1"/>
    </source>
</evidence>
<name>A0A699KLF7_TANCI</name>
<feature type="compositionally biased region" description="Low complexity" evidence="1">
    <location>
        <begin position="38"/>
        <end position="69"/>
    </location>
</feature>
<sequence length="251" mass="25749">GTYLVKDCDFYEKQLTNKTVGIGVGPAIGPQPVPTGMPKVKPVPTGKPKVTPVPTGKPKVTPVPTGKPKATSVPNGLLVRDHQLEITKGEYPLAVGTGKGLFGLPVGTGVDTYGLPVGTGVDTCGLPLGTDVAFGLPVGTGVTLGLPVGTGVTFGLPVGTGCGLAGGIFTLPIRRSVPIFDSISASFTDVDTLEIDAQEVESVGLCSEDLRLESLEAMPFVLTSEDLSLSSHKTKSLGTYLGSQEVEDFVS</sequence>
<organism evidence="2">
    <name type="scientific">Tanacetum cinerariifolium</name>
    <name type="common">Dalmatian daisy</name>
    <name type="synonym">Chrysanthemum cinerariifolium</name>
    <dbReference type="NCBI Taxonomy" id="118510"/>
    <lineage>
        <taxon>Eukaryota</taxon>
        <taxon>Viridiplantae</taxon>
        <taxon>Streptophyta</taxon>
        <taxon>Embryophyta</taxon>
        <taxon>Tracheophyta</taxon>
        <taxon>Spermatophyta</taxon>
        <taxon>Magnoliopsida</taxon>
        <taxon>eudicotyledons</taxon>
        <taxon>Gunneridae</taxon>
        <taxon>Pentapetalae</taxon>
        <taxon>asterids</taxon>
        <taxon>campanulids</taxon>
        <taxon>Asterales</taxon>
        <taxon>Asteraceae</taxon>
        <taxon>Asteroideae</taxon>
        <taxon>Anthemideae</taxon>
        <taxon>Anthemidinae</taxon>
        <taxon>Tanacetum</taxon>
    </lineage>
</organism>
<gene>
    <name evidence="2" type="ORF">Tci_672963</name>
</gene>
<dbReference type="AlphaFoldDB" id="A0A699KLF7"/>
<feature type="non-terminal residue" evidence="2">
    <location>
        <position position="1"/>
    </location>
</feature>
<protein>
    <submittedName>
        <fullName evidence="2">Uncharacterized protein</fullName>
    </submittedName>
</protein>
<reference evidence="2" key="1">
    <citation type="journal article" date="2019" name="Sci. Rep.">
        <title>Draft genome of Tanacetum cinerariifolium, the natural source of mosquito coil.</title>
        <authorList>
            <person name="Yamashiro T."/>
            <person name="Shiraishi A."/>
            <person name="Satake H."/>
            <person name="Nakayama K."/>
        </authorList>
    </citation>
    <scope>NUCLEOTIDE SEQUENCE</scope>
</reference>